<dbReference type="PANTHER" id="PTHR23316">
    <property type="entry name" value="IMPORTIN ALPHA"/>
    <property type="match status" value="1"/>
</dbReference>
<feature type="domain" description="IBB" evidence="4">
    <location>
        <begin position="10"/>
        <end position="74"/>
    </location>
</feature>
<accession>A0A5J4WM98</accession>
<evidence type="ECO:0000256" key="2">
    <source>
        <dbReference type="ARBA" id="ARBA00022448"/>
    </source>
</evidence>
<dbReference type="Proteomes" id="UP000324800">
    <property type="component" value="Unassembled WGS sequence"/>
</dbReference>
<dbReference type="OrthoDB" id="29145at2759"/>
<comment type="similarity">
    <text evidence="1">Belongs to the importin alpha family.</text>
</comment>
<reference evidence="5 6" key="1">
    <citation type="submission" date="2019-03" db="EMBL/GenBank/DDBJ databases">
        <title>Single cell metagenomics reveals metabolic interactions within the superorganism composed of flagellate Streblomastix strix and complex community of Bacteroidetes bacteria on its surface.</title>
        <authorList>
            <person name="Treitli S.C."/>
            <person name="Kolisko M."/>
            <person name="Husnik F."/>
            <person name="Keeling P."/>
            <person name="Hampl V."/>
        </authorList>
    </citation>
    <scope>NUCLEOTIDE SEQUENCE [LARGE SCALE GENOMIC DNA]</scope>
    <source>
        <strain evidence="5">ST1C</strain>
    </source>
</reference>
<evidence type="ECO:0000256" key="3">
    <source>
        <dbReference type="ARBA" id="ARBA00022927"/>
    </source>
</evidence>
<dbReference type="InterPro" id="IPR011989">
    <property type="entry name" value="ARM-like"/>
</dbReference>
<dbReference type="Pfam" id="PF01749">
    <property type="entry name" value="IBB"/>
    <property type="match status" value="1"/>
</dbReference>
<sequence>MDLNIRSTLSDLRKKRNDNAISLRRAHREMTVAHRRANISNADSNFSPKQTASKLPELINSFQSPDIATVLNSLQDIRSLAAVDDMQIKQLIIHSGALPFITNFLEMSSFPRVQSEATLIIVNLTCISVTHIQDVVKAGVIPKLADIVRTSKILGLVQNALWALGNIAYCSDIYICKQIVDTGILQMIDQYIKIDFIQQFTPELSKKNDFEIKIDQENIEIGDNELYEGEGLKKLEIVKDIVTLLRKLFKVQILLITSDIQSNNNNEEINQIIGELTVHTDNEDLLVECTRIGI</sequence>
<evidence type="ECO:0000259" key="4">
    <source>
        <dbReference type="Pfam" id="PF01749"/>
    </source>
</evidence>
<dbReference type="SMART" id="SM00185">
    <property type="entry name" value="ARM"/>
    <property type="match status" value="2"/>
</dbReference>
<protein>
    <recommendedName>
        <fullName evidence="4">IBB domain-containing protein</fullName>
    </recommendedName>
</protein>
<dbReference type="Gene3D" id="1.25.10.10">
    <property type="entry name" value="Leucine-rich Repeat Variant"/>
    <property type="match status" value="1"/>
</dbReference>
<dbReference type="InterPro" id="IPR002652">
    <property type="entry name" value="Importin-a_IBB"/>
</dbReference>
<gene>
    <name evidence="5" type="ORF">EZS28_008792</name>
</gene>
<dbReference type="EMBL" id="SNRW01001617">
    <property type="protein sequence ID" value="KAA6395682.1"/>
    <property type="molecule type" value="Genomic_DNA"/>
</dbReference>
<dbReference type="Pfam" id="PF00514">
    <property type="entry name" value="Arm"/>
    <property type="match status" value="2"/>
</dbReference>
<keyword evidence="3" id="KW-0653">Protein transport</keyword>
<dbReference type="GO" id="GO:0006606">
    <property type="term" value="P:protein import into nucleus"/>
    <property type="evidence" value="ECO:0007669"/>
    <property type="project" value="InterPro"/>
</dbReference>
<evidence type="ECO:0000313" key="6">
    <source>
        <dbReference type="Proteomes" id="UP000324800"/>
    </source>
</evidence>
<organism evidence="5 6">
    <name type="scientific">Streblomastix strix</name>
    <dbReference type="NCBI Taxonomy" id="222440"/>
    <lineage>
        <taxon>Eukaryota</taxon>
        <taxon>Metamonada</taxon>
        <taxon>Preaxostyla</taxon>
        <taxon>Oxymonadida</taxon>
        <taxon>Streblomastigidae</taxon>
        <taxon>Streblomastix</taxon>
    </lineage>
</organism>
<dbReference type="SUPFAM" id="SSF48371">
    <property type="entry name" value="ARM repeat"/>
    <property type="match status" value="1"/>
</dbReference>
<dbReference type="GO" id="GO:0061608">
    <property type="term" value="F:nuclear import signal receptor activity"/>
    <property type="evidence" value="ECO:0007669"/>
    <property type="project" value="InterPro"/>
</dbReference>
<dbReference type="InterPro" id="IPR016024">
    <property type="entry name" value="ARM-type_fold"/>
</dbReference>
<evidence type="ECO:0000256" key="1">
    <source>
        <dbReference type="ARBA" id="ARBA00010394"/>
    </source>
</evidence>
<name>A0A5J4WM98_9EUKA</name>
<dbReference type="AlphaFoldDB" id="A0A5J4WM98"/>
<evidence type="ECO:0000313" key="5">
    <source>
        <dbReference type="EMBL" id="KAA6395682.1"/>
    </source>
</evidence>
<dbReference type="InterPro" id="IPR000225">
    <property type="entry name" value="Armadillo"/>
</dbReference>
<keyword evidence="2" id="KW-0813">Transport</keyword>
<comment type="caution">
    <text evidence="5">The sequence shown here is derived from an EMBL/GenBank/DDBJ whole genome shotgun (WGS) entry which is preliminary data.</text>
</comment>
<proteinExistence type="inferred from homology"/>